<evidence type="ECO:0000259" key="2">
    <source>
        <dbReference type="Pfam" id="PF01882"/>
    </source>
</evidence>
<keyword evidence="1" id="KW-0812">Transmembrane</keyword>
<reference evidence="3" key="1">
    <citation type="submission" date="2017-11" db="EMBL/GenBank/DDBJ databases">
        <title>Three new genomes from thermophilic consortium.</title>
        <authorList>
            <person name="Quaggio R."/>
            <person name="Amgarten D."/>
            <person name="Setubal J.C."/>
        </authorList>
    </citation>
    <scope>NUCLEOTIDE SEQUENCE</scope>
    <source>
        <strain evidence="3">ZCTH01-B2</strain>
    </source>
</reference>
<comment type="caution">
    <text evidence="3">The sequence shown here is derived from an EMBL/GenBank/DDBJ whole genome shotgun (WGS) entry which is preliminary data.</text>
</comment>
<sequence length="408" mass="44407">MRLGSGSGLQWLGAAALLLAALWLSSGLLLLAAGLVALVAGVVALWRRFGLSRLTYERHFQQNRCFPGEPVTLTVTVTNRKVLPLTYLVVEESVPVALEVESRRLHFQSRARGRLRMRFSLGWYQRVERRFTVRAARRGAYRLGPAVVAAGDPFGWAEQRMEVAPSDLLIVYPRVVPLEEVGLPAQRPFGDLASRDRLFADPLRFAGVREYRPGDPLNQVHWKATAATGELQVRLLDPSASLGLAVFLNTWSYERFWEGDDADALEAGVTLAASIVGWAHEHALPVGLYANGLVYGWGFSLRLPPARGDGVLVQALEGLARLQTGSPQPLWELMAAEVPALPYGTSLVVITRQVGVDLAGAVLRAQRSGRPVTLVVTGPEAEPVPELPGVRVYRVGGEEGLHGAVLAE</sequence>
<evidence type="ECO:0000256" key="1">
    <source>
        <dbReference type="SAM" id="Phobius"/>
    </source>
</evidence>
<feature type="transmembrane region" description="Helical" evidence="1">
    <location>
        <begin position="20"/>
        <end position="46"/>
    </location>
</feature>
<keyword evidence="1" id="KW-1133">Transmembrane helix</keyword>
<organism evidence="3 4">
    <name type="scientific">Symbiobacterium thermophilum</name>
    <dbReference type="NCBI Taxonomy" id="2734"/>
    <lineage>
        <taxon>Bacteria</taxon>
        <taxon>Bacillati</taxon>
        <taxon>Bacillota</taxon>
        <taxon>Clostridia</taxon>
        <taxon>Eubacteriales</taxon>
        <taxon>Symbiobacteriaceae</taxon>
        <taxon>Symbiobacterium</taxon>
    </lineage>
</organism>
<dbReference type="Proteomes" id="UP000732377">
    <property type="component" value="Unassembled WGS sequence"/>
</dbReference>
<dbReference type="PANTHER" id="PTHR34351:SF2">
    <property type="entry name" value="DUF58 DOMAIN-CONTAINING PROTEIN"/>
    <property type="match status" value="1"/>
</dbReference>
<dbReference type="PANTHER" id="PTHR34351">
    <property type="entry name" value="SLR1927 PROTEIN-RELATED"/>
    <property type="match status" value="1"/>
</dbReference>
<dbReference type="EMBL" id="PIUK01000032">
    <property type="protein sequence ID" value="MBY6275625.1"/>
    <property type="molecule type" value="Genomic_DNA"/>
</dbReference>
<name>A0A953I140_SYMTR</name>
<gene>
    <name evidence="3" type="ORF">CWE10_05285</name>
</gene>
<dbReference type="Pfam" id="PF01882">
    <property type="entry name" value="DUF58"/>
    <property type="match status" value="1"/>
</dbReference>
<dbReference type="AlphaFoldDB" id="A0A953I140"/>
<evidence type="ECO:0000313" key="4">
    <source>
        <dbReference type="Proteomes" id="UP000732377"/>
    </source>
</evidence>
<proteinExistence type="predicted"/>
<keyword evidence="1" id="KW-0472">Membrane</keyword>
<accession>A0A953I140</accession>
<evidence type="ECO:0000313" key="3">
    <source>
        <dbReference type="EMBL" id="MBY6275625.1"/>
    </source>
</evidence>
<feature type="domain" description="DUF58" evidence="2">
    <location>
        <begin position="208"/>
        <end position="320"/>
    </location>
</feature>
<dbReference type="RefSeq" id="WP_273378521.1">
    <property type="nucleotide sequence ID" value="NZ_PIUK01000032.1"/>
</dbReference>
<dbReference type="InterPro" id="IPR002881">
    <property type="entry name" value="DUF58"/>
</dbReference>
<protein>
    <submittedName>
        <fullName evidence="3">DUF58 domain-containing protein</fullName>
    </submittedName>
</protein>